<dbReference type="Pfam" id="PF03283">
    <property type="entry name" value="PAE"/>
    <property type="match status" value="1"/>
</dbReference>
<dbReference type="OrthoDB" id="1255450at2759"/>
<keyword evidence="4 6" id="KW-0134">Cell wall</keyword>
<comment type="similarity">
    <text evidence="3 6">Belongs to the pectinacetylesterase family.</text>
</comment>
<comment type="function">
    <text evidence="1 6">Hydrolyzes acetyl esters in homogalacturonan regions of pectin. In type I primary cell wall, galacturonic acid residues of pectin can be acetylated at the O-2 and O-3 positions. Decreasing the degree of acetylation of pectin gels in vitro alters their physical properties.</text>
</comment>
<evidence type="ECO:0000313" key="7">
    <source>
        <dbReference type="EMBL" id="VFQ66355.1"/>
    </source>
</evidence>
<sequence length="298" mass="32735">MASLLTANNKQSFTPPLPTSIVVSVVLVLLLQQTTNNVSCELHRLPADVSQGAVCPDGSPPAYEWEAGKGRHGASNWLVYLQGSGWCLNTSAHRIPGGAVQSCAERAMTDLGSSRRMDPYEFSRHPILSPRPNDTFFYDWNRVVVRSCDGGSFSGDADMPDPVTGLHYRGARVFRAVVEDLMARGLKNARNVLLAGGSSGGLGVMVHCDRFRRMFSRNVRVKCHTDSSFFLRVRDPRRPRFFDDIFGNIVGVHRPDNALPGRCTSRIGVGAVYRIAVVHFELGVRFVPGDEHVLQGLA</sequence>
<evidence type="ECO:0000256" key="4">
    <source>
        <dbReference type="ARBA" id="ARBA00022512"/>
    </source>
</evidence>
<dbReference type="PANTHER" id="PTHR21562">
    <property type="entry name" value="NOTUM-RELATED"/>
    <property type="match status" value="1"/>
</dbReference>
<accession>A0A484KPF2</accession>
<evidence type="ECO:0000313" key="8">
    <source>
        <dbReference type="Proteomes" id="UP000595140"/>
    </source>
</evidence>
<dbReference type="GO" id="GO:0052793">
    <property type="term" value="F:pectin acetylesterase activity"/>
    <property type="evidence" value="ECO:0007669"/>
    <property type="project" value="TreeGrafter"/>
</dbReference>
<dbReference type="Proteomes" id="UP000595140">
    <property type="component" value="Unassembled WGS sequence"/>
</dbReference>
<keyword evidence="6" id="KW-0378">Hydrolase</keyword>
<gene>
    <name evidence="7" type="ORF">CCAM_LOCUS8131</name>
</gene>
<reference evidence="7 8" key="1">
    <citation type="submission" date="2018-04" db="EMBL/GenBank/DDBJ databases">
        <authorList>
            <person name="Vogel A."/>
        </authorList>
    </citation>
    <scope>NUCLEOTIDE SEQUENCE [LARGE SCALE GENOMIC DNA]</scope>
</reference>
<keyword evidence="5 6" id="KW-0961">Cell wall biogenesis/degradation</keyword>
<dbReference type="AlphaFoldDB" id="A0A484KPF2"/>
<evidence type="ECO:0000256" key="2">
    <source>
        <dbReference type="ARBA" id="ARBA00004191"/>
    </source>
</evidence>
<keyword evidence="6" id="KW-0964">Secreted</keyword>
<dbReference type="GO" id="GO:0071555">
    <property type="term" value="P:cell wall organization"/>
    <property type="evidence" value="ECO:0007669"/>
    <property type="project" value="UniProtKB-KW"/>
</dbReference>
<evidence type="ECO:0000256" key="6">
    <source>
        <dbReference type="RuleBase" id="RU363114"/>
    </source>
</evidence>
<keyword evidence="8" id="KW-1185">Reference proteome</keyword>
<dbReference type="InterPro" id="IPR004963">
    <property type="entry name" value="PAE/NOTUM"/>
</dbReference>
<evidence type="ECO:0000256" key="3">
    <source>
        <dbReference type="ARBA" id="ARBA00005784"/>
    </source>
</evidence>
<evidence type="ECO:0000256" key="1">
    <source>
        <dbReference type="ARBA" id="ARBA00003534"/>
    </source>
</evidence>
<protein>
    <recommendedName>
        <fullName evidence="6">Pectin acetylesterase</fullName>
        <ecNumber evidence="6">3.1.1.-</ecNumber>
    </recommendedName>
</protein>
<evidence type="ECO:0000256" key="5">
    <source>
        <dbReference type="ARBA" id="ARBA00023316"/>
    </source>
</evidence>
<name>A0A484KPF2_9ASTE</name>
<dbReference type="EC" id="3.1.1.-" evidence="6"/>
<proteinExistence type="inferred from homology"/>
<dbReference type="PANTHER" id="PTHR21562:SF93">
    <property type="entry name" value="PECTIN ACETYLESTERASE 8"/>
    <property type="match status" value="1"/>
</dbReference>
<dbReference type="GO" id="GO:0009505">
    <property type="term" value="C:plant-type cell wall"/>
    <property type="evidence" value="ECO:0007669"/>
    <property type="project" value="TreeGrafter"/>
</dbReference>
<comment type="subcellular location">
    <subcellularLocation>
        <location evidence="2 6">Secreted</location>
        <location evidence="2 6">Cell wall</location>
    </subcellularLocation>
</comment>
<dbReference type="EMBL" id="OOIL02000547">
    <property type="protein sequence ID" value="VFQ66355.1"/>
    <property type="molecule type" value="Genomic_DNA"/>
</dbReference>
<organism evidence="7 8">
    <name type="scientific">Cuscuta campestris</name>
    <dbReference type="NCBI Taxonomy" id="132261"/>
    <lineage>
        <taxon>Eukaryota</taxon>
        <taxon>Viridiplantae</taxon>
        <taxon>Streptophyta</taxon>
        <taxon>Embryophyta</taxon>
        <taxon>Tracheophyta</taxon>
        <taxon>Spermatophyta</taxon>
        <taxon>Magnoliopsida</taxon>
        <taxon>eudicotyledons</taxon>
        <taxon>Gunneridae</taxon>
        <taxon>Pentapetalae</taxon>
        <taxon>asterids</taxon>
        <taxon>lamiids</taxon>
        <taxon>Solanales</taxon>
        <taxon>Convolvulaceae</taxon>
        <taxon>Cuscuteae</taxon>
        <taxon>Cuscuta</taxon>
        <taxon>Cuscuta subgen. Grammica</taxon>
        <taxon>Cuscuta sect. Cleistogrammica</taxon>
    </lineage>
</organism>